<dbReference type="GO" id="GO:0005886">
    <property type="term" value="C:plasma membrane"/>
    <property type="evidence" value="ECO:0007669"/>
    <property type="project" value="TreeGrafter"/>
</dbReference>
<keyword evidence="4" id="KW-0812">Transmembrane</keyword>
<evidence type="ECO:0000313" key="7">
    <source>
        <dbReference type="Ensembl" id="ENSCPBP00000026305.1"/>
    </source>
</evidence>
<dbReference type="PANTHER" id="PTHR46784">
    <property type="entry name" value="KILLER CELL LECTIN-LIKE RECEPTOR SUBFAMILY B MEMBER 1"/>
    <property type="match status" value="1"/>
</dbReference>
<dbReference type="Proteomes" id="UP000694380">
    <property type="component" value="Unplaced"/>
</dbReference>
<dbReference type="CDD" id="cd03593">
    <property type="entry name" value="CLECT_NK_receptors_like"/>
    <property type="match status" value="1"/>
</dbReference>
<evidence type="ECO:0000256" key="4">
    <source>
        <dbReference type="ARBA" id="ARBA00022989"/>
    </source>
</evidence>
<dbReference type="Gene3D" id="3.10.100.10">
    <property type="entry name" value="Mannose-Binding Protein A, subunit A"/>
    <property type="match status" value="1"/>
</dbReference>
<dbReference type="GO" id="GO:0042269">
    <property type="term" value="P:regulation of natural killer cell mediated cytotoxicity"/>
    <property type="evidence" value="ECO:0007669"/>
    <property type="project" value="TreeGrafter"/>
</dbReference>
<dbReference type="GeneTree" id="ENSGT00940000154685"/>
<organism evidence="7 8">
    <name type="scientific">Chrysemys picta bellii</name>
    <name type="common">Western painted turtle</name>
    <name type="synonym">Emys bellii</name>
    <dbReference type="NCBI Taxonomy" id="8478"/>
    <lineage>
        <taxon>Eukaryota</taxon>
        <taxon>Metazoa</taxon>
        <taxon>Chordata</taxon>
        <taxon>Craniata</taxon>
        <taxon>Vertebrata</taxon>
        <taxon>Euteleostomi</taxon>
        <taxon>Archelosauria</taxon>
        <taxon>Testudinata</taxon>
        <taxon>Testudines</taxon>
        <taxon>Cryptodira</taxon>
        <taxon>Durocryptodira</taxon>
        <taxon>Testudinoidea</taxon>
        <taxon>Emydidae</taxon>
        <taxon>Chrysemys</taxon>
    </lineage>
</organism>
<keyword evidence="4" id="KW-0472">Membrane</keyword>
<dbReference type="GO" id="GO:0038023">
    <property type="term" value="F:signaling receptor activity"/>
    <property type="evidence" value="ECO:0007669"/>
    <property type="project" value="TreeGrafter"/>
</dbReference>
<dbReference type="PANTHER" id="PTHR46784:SF1">
    <property type="entry name" value="KILLER CELL LECTIN-LIKE RECEPTOR SUBFAMILY B MEMBER 1"/>
    <property type="match status" value="1"/>
</dbReference>
<reference evidence="7" key="2">
    <citation type="submission" date="2025-09" db="UniProtKB">
        <authorList>
            <consortium name="Ensembl"/>
        </authorList>
    </citation>
    <scope>IDENTIFICATION</scope>
</reference>
<evidence type="ECO:0000256" key="5">
    <source>
        <dbReference type="ARBA" id="ARBA00023157"/>
    </source>
</evidence>
<evidence type="ECO:0000256" key="2">
    <source>
        <dbReference type="ARBA" id="ARBA00022734"/>
    </source>
</evidence>
<proteinExistence type="predicted"/>
<dbReference type="PROSITE" id="PS50041">
    <property type="entry name" value="C_TYPE_LECTIN_2"/>
    <property type="match status" value="1"/>
</dbReference>
<dbReference type="GO" id="GO:0030246">
    <property type="term" value="F:carbohydrate binding"/>
    <property type="evidence" value="ECO:0007669"/>
    <property type="project" value="UniProtKB-KW"/>
</dbReference>
<name>A0A8C3I024_CHRPI</name>
<dbReference type="InterPro" id="IPR033992">
    <property type="entry name" value="NKR-like_CTLD"/>
</dbReference>
<dbReference type="SMART" id="SM00034">
    <property type="entry name" value="CLECT"/>
    <property type="match status" value="1"/>
</dbReference>
<sequence>MSRFYRDNPDFGGFFLYRLLLPPHPCPDFSCLLSGHPKLRSGPHCARRCTDTQTVPAPKSWQSTRIRHPVKGGTEAQGWDMTYLRSPRGSVAQPRTEQRFPESQSVVQAAAPGSLSVEAPNSAINGVSCLSPLEGAGCKICPPDWLPHGAKCYWFSTESKIWARSHEDCSARSALPLSYLQEFLGNSIQEKYLVWTGLSANVTGMKWTWVDGSLFPVKGSAEENSCGVIKGSQIQSETCSGEYRWICQKDPSLQEPDNDSGPDPQS</sequence>
<keyword evidence="4" id="KW-1133">Transmembrane helix</keyword>
<evidence type="ECO:0000313" key="8">
    <source>
        <dbReference type="Proteomes" id="UP000694380"/>
    </source>
</evidence>
<keyword evidence="8" id="KW-1185">Reference proteome</keyword>
<reference evidence="7" key="1">
    <citation type="submission" date="2025-08" db="UniProtKB">
        <authorList>
            <consortium name="Ensembl"/>
        </authorList>
    </citation>
    <scope>IDENTIFICATION</scope>
</reference>
<dbReference type="AlphaFoldDB" id="A0A8C3I024"/>
<dbReference type="Pfam" id="PF00059">
    <property type="entry name" value="Lectin_C"/>
    <property type="match status" value="1"/>
</dbReference>
<comment type="subcellular location">
    <subcellularLocation>
        <location evidence="1">Membrane</location>
        <topology evidence="1">Single-pass type II membrane protein</topology>
    </subcellularLocation>
</comment>
<keyword evidence="3" id="KW-0735">Signal-anchor</keyword>
<dbReference type="Ensembl" id="ENSCPBT00000030975.1">
    <property type="protein sequence ID" value="ENSCPBP00000026305.1"/>
    <property type="gene ID" value="ENSCPBG00000018669.1"/>
</dbReference>
<dbReference type="InterPro" id="IPR051527">
    <property type="entry name" value="KLR_subfamily_B"/>
</dbReference>
<dbReference type="SUPFAM" id="SSF56436">
    <property type="entry name" value="C-type lectin-like"/>
    <property type="match status" value="1"/>
</dbReference>
<evidence type="ECO:0000256" key="3">
    <source>
        <dbReference type="ARBA" id="ARBA00022968"/>
    </source>
</evidence>
<dbReference type="InterPro" id="IPR001304">
    <property type="entry name" value="C-type_lectin-like"/>
</dbReference>
<keyword evidence="2" id="KW-0430">Lectin</keyword>
<dbReference type="InterPro" id="IPR016187">
    <property type="entry name" value="CTDL_fold"/>
</dbReference>
<dbReference type="InterPro" id="IPR016186">
    <property type="entry name" value="C-type_lectin-like/link_sf"/>
</dbReference>
<evidence type="ECO:0000256" key="1">
    <source>
        <dbReference type="ARBA" id="ARBA00004606"/>
    </source>
</evidence>
<accession>A0A8C3I024</accession>
<evidence type="ECO:0000259" key="6">
    <source>
        <dbReference type="PROSITE" id="PS50041"/>
    </source>
</evidence>
<protein>
    <recommendedName>
        <fullName evidence="6">C-type lectin domain-containing protein</fullName>
    </recommendedName>
</protein>
<feature type="domain" description="C-type lectin" evidence="6">
    <location>
        <begin position="148"/>
        <end position="248"/>
    </location>
</feature>
<dbReference type="GO" id="GO:0009986">
    <property type="term" value="C:cell surface"/>
    <property type="evidence" value="ECO:0007669"/>
    <property type="project" value="TreeGrafter"/>
</dbReference>
<keyword evidence="5" id="KW-1015">Disulfide bond</keyword>